<name>B0DQJ0_LACBS</name>
<reference evidence="2 3" key="1">
    <citation type="journal article" date="2008" name="Nature">
        <title>The genome of Laccaria bicolor provides insights into mycorrhizal symbiosis.</title>
        <authorList>
            <person name="Martin F."/>
            <person name="Aerts A."/>
            <person name="Ahren D."/>
            <person name="Brun A."/>
            <person name="Danchin E.G.J."/>
            <person name="Duchaussoy F."/>
            <person name="Gibon J."/>
            <person name="Kohler A."/>
            <person name="Lindquist E."/>
            <person name="Pereda V."/>
            <person name="Salamov A."/>
            <person name="Shapiro H.J."/>
            <person name="Wuyts J."/>
            <person name="Blaudez D."/>
            <person name="Buee M."/>
            <person name="Brokstein P."/>
            <person name="Canbaeck B."/>
            <person name="Cohen D."/>
            <person name="Courty P.E."/>
            <person name="Coutinho P.M."/>
            <person name="Delaruelle C."/>
            <person name="Detter J.C."/>
            <person name="Deveau A."/>
            <person name="DiFazio S."/>
            <person name="Duplessis S."/>
            <person name="Fraissinet-Tachet L."/>
            <person name="Lucic E."/>
            <person name="Frey-Klett P."/>
            <person name="Fourrey C."/>
            <person name="Feussner I."/>
            <person name="Gay G."/>
            <person name="Grimwood J."/>
            <person name="Hoegger P.J."/>
            <person name="Jain P."/>
            <person name="Kilaru S."/>
            <person name="Labbe J."/>
            <person name="Lin Y.C."/>
            <person name="Legue V."/>
            <person name="Le Tacon F."/>
            <person name="Marmeisse R."/>
            <person name="Melayah D."/>
            <person name="Montanini B."/>
            <person name="Muratet M."/>
            <person name="Nehls U."/>
            <person name="Niculita-Hirzel H."/>
            <person name="Oudot-Le Secq M.P."/>
            <person name="Peter M."/>
            <person name="Quesneville H."/>
            <person name="Rajashekar B."/>
            <person name="Reich M."/>
            <person name="Rouhier N."/>
            <person name="Schmutz J."/>
            <person name="Yin T."/>
            <person name="Chalot M."/>
            <person name="Henrissat B."/>
            <person name="Kuees U."/>
            <person name="Lucas S."/>
            <person name="Van de Peer Y."/>
            <person name="Podila G.K."/>
            <person name="Polle A."/>
            <person name="Pukkila P.J."/>
            <person name="Richardson P.M."/>
            <person name="Rouze P."/>
            <person name="Sanders I.R."/>
            <person name="Stajich J.E."/>
            <person name="Tunlid A."/>
            <person name="Tuskan G."/>
            <person name="Grigoriev I.V."/>
        </authorList>
    </citation>
    <scope>NUCLEOTIDE SEQUENCE [LARGE SCALE GENOMIC DNA]</scope>
    <source>
        <strain evidence="3">S238N-H82 / ATCC MYA-4686</strain>
    </source>
</reference>
<dbReference type="RefSeq" id="XP_001886263.1">
    <property type="nucleotide sequence ID" value="XM_001886228.1"/>
</dbReference>
<dbReference type="AlphaFoldDB" id="B0DQJ0"/>
<protein>
    <submittedName>
        <fullName evidence="2">Predicted protein</fullName>
    </submittedName>
</protein>
<feature type="compositionally biased region" description="Basic and acidic residues" evidence="1">
    <location>
        <begin position="102"/>
        <end position="114"/>
    </location>
</feature>
<gene>
    <name evidence="2" type="ORF">LACBIDRAFT_331780</name>
</gene>
<organism evidence="3">
    <name type="scientific">Laccaria bicolor (strain S238N-H82 / ATCC MYA-4686)</name>
    <name type="common">Bicoloured deceiver</name>
    <name type="synonym">Laccaria laccata var. bicolor</name>
    <dbReference type="NCBI Taxonomy" id="486041"/>
    <lineage>
        <taxon>Eukaryota</taxon>
        <taxon>Fungi</taxon>
        <taxon>Dikarya</taxon>
        <taxon>Basidiomycota</taxon>
        <taxon>Agaricomycotina</taxon>
        <taxon>Agaricomycetes</taxon>
        <taxon>Agaricomycetidae</taxon>
        <taxon>Agaricales</taxon>
        <taxon>Agaricineae</taxon>
        <taxon>Hydnangiaceae</taxon>
        <taxon>Laccaria</taxon>
    </lineage>
</organism>
<dbReference type="GeneID" id="6081908"/>
<evidence type="ECO:0000313" key="3">
    <source>
        <dbReference type="Proteomes" id="UP000001194"/>
    </source>
</evidence>
<sequence>MVLFDGSLHTRAAYYASRDLFFEDAFAQCDEYDIASLLCSAHPHMCDLRLQKSLYNAWTELSAESANPDWEVWLLKGPPGGGEYPLEECLSINYFVIPLSPERRPQATQEDREGVPGPPKHRRTAGQAAPTRYTFSSPVAGLTNTASTASAIAVATPSTNTPPTTPPRILEVPNLDTLQVEIHTHRTLHERQTKTLAIARTNHAYVEVPSRKTYKRRRDTSAEAEGEGETEQGRDKMHTRRTLGESQAKPQAIARTNHAFVAVPSRRTYKRKLNASAEAEGEGERDPAPSPPVVVPGHGRPRKGKPLVLPSARARHKKRLLPPHQRFTGIDKMPNIEGLLRGEPFVRKFLLLVFQMTVQALAHAKHVR</sequence>
<dbReference type="InParanoid" id="B0DQJ0"/>
<dbReference type="OrthoDB" id="3106276at2759"/>
<proteinExistence type="predicted"/>
<dbReference type="EMBL" id="DS547126">
    <property type="protein sequence ID" value="EDR03122.1"/>
    <property type="molecule type" value="Genomic_DNA"/>
</dbReference>
<dbReference type="KEGG" id="lbc:LACBIDRAFT_331780"/>
<accession>B0DQJ0</accession>
<dbReference type="HOGENOM" id="CLU_752405_0_0_1"/>
<feature type="region of interest" description="Disordered" evidence="1">
    <location>
        <begin position="209"/>
        <end position="307"/>
    </location>
</feature>
<evidence type="ECO:0000313" key="2">
    <source>
        <dbReference type="EMBL" id="EDR03122.1"/>
    </source>
</evidence>
<evidence type="ECO:0000256" key="1">
    <source>
        <dbReference type="SAM" id="MobiDB-lite"/>
    </source>
</evidence>
<keyword evidence="3" id="KW-1185">Reference proteome</keyword>
<dbReference type="Proteomes" id="UP000001194">
    <property type="component" value="Unassembled WGS sequence"/>
</dbReference>
<feature type="region of interest" description="Disordered" evidence="1">
    <location>
        <begin position="102"/>
        <end position="131"/>
    </location>
</feature>